<protein>
    <recommendedName>
        <fullName evidence="1">methionyl-tRNA formyltransferase</fullName>
        <ecNumber evidence="1">2.1.2.9</ecNumber>
    </recommendedName>
</protein>
<dbReference type="PANTHER" id="PTHR11138">
    <property type="entry name" value="METHIONYL-TRNA FORMYLTRANSFERASE"/>
    <property type="match status" value="1"/>
</dbReference>
<dbReference type="SUPFAM" id="SSF53328">
    <property type="entry name" value="Formyltransferase"/>
    <property type="match status" value="1"/>
</dbReference>
<organism evidence="3">
    <name type="scientific">marine metagenome</name>
    <dbReference type="NCBI Taxonomy" id="408172"/>
    <lineage>
        <taxon>unclassified sequences</taxon>
        <taxon>metagenomes</taxon>
        <taxon>ecological metagenomes</taxon>
    </lineage>
</organism>
<dbReference type="EMBL" id="UINC01060508">
    <property type="protein sequence ID" value="SVB85088.1"/>
    <property type="molecule type" value="Genomic_DNA"/>
</dbReference>
<dbReference type="Gene3D" id="3.40.50.12230">
    <property type="match status" value="1"/>
</dbReference>
<gene>
    <name evidence="3" type="ORF">METZ01_LOCUS237942</name>
</gene>
<dbReference type="GO" id="GO:0004479">
    <property type="term" value="F:methionyl-tRNA formyltransferase activity"/>
    <property type="evidence" value="ECO:0007669"/>
    <property type="project" value="UniProtKB-EC"/>
</dbReference>
<dbReference type="InterPro" id="IPR036477">
    <property type="entry name" value="Formyl_transf_N_sf"/>
</dbReference>
<sequence>MKILFAGSPKPSAKILRALNASSLDVVGVISQPDKRSKRNKPVEPSKVSATAIELNLKLYKPLNIDEDFKKIISKIKFDFLLVAAYGKILPLWLLELPYVAPVNIHFSLLPKYRGASPIQAAILNGD</sequence>
<evidence type="ECO:0000259" key="2">
    <source>
        <dbReference type="Pfam" id="PF00551"/>
    </source>
</evidence>
<feature type="non-terminal residue" evidence="3">
    <location>
        <position position="127"/>
    </location>
</feature>
<proteinExistence type="predicted"/>
<reference evidence="3" key="1">
    <citation type="submission" date="2018-05" db="EMBL/GenBank/DDBJ databases">
        <authorList>
            <person name="Lanie J.A."/>
            <person name="Ng W.-L."/>
            <person name="Kazmierczak K.M."/>
            <person name="Andrzejewski T.M."/>
            <person name="Davidsen T.M."/>
            <person name="Wayne K.J."/>
            <person name="Tettelin H."/>
            <person name="Glass J.I."/>
            <person name="Rusch D."/>
            <person name="Podicherti R."/>
            <person name="Tsui H.-C.T."/>
            <person name="Winkler M.E."/>
        </authorList>
    </citation>
    <scope>NUCLEOTIDE SEQUENCE</scope>
</reference>
<dbReference type="Pfam" id="PF00551">
    <property type="entry name" value="Formyl_trans_N"/>
    <property type="match status" value="1"/>
</dbReference>
<evidence type="ECO:0000256" key="1">
    <source>
        <dbReference type="ARBA" id="ARBA00012261"/>
    </source>
</evidence>
<accession>A0A382HCP3</accession>
<dbReference type="EC" id="2.1.2.9" evidence="1"/>
<dbReference type="PANTHER" id="PTHR11138:SF5">
    <property type="entry name" value="METHIONYL-TRNA FORMYLTRANSFERASE, MITOCHONDRIAL"/>
    <property type="match status" value="1"/>
</dbReference>
<dbReference type="AlphaFoldDB" id="A0A382HCP3"/>
<dbReference type="InterPro" id="IPR041711">
    <property type="entry name" value="Met-tRNA-FMT_N"/>
</dbReference>
<name>A0A382HCP3_9ZZZZ</name>
<dbReference type="InterPro" id="IPR002376">
    <property type="entry name" value="Formyl_transf_N"/>
</dbReference>
<feature type="domain" description="Formyl transferase N-terminal" evidence="2">
    <location>
        <begin position="1"/>
        <end position="127"/>
    </location>
</feature>
<evidence type="ECO:0000313" key="3">
    <source>
        <dbReference type="EMBL" id="SVB85088.1"/>
    </source>
</evidence>
<dbReference type="CDD" id="cd08646">
    <property type="entry name" value="FMT_core_Met-tRNA-FMT_N"/>
    <property type="match status" value="1"/>
</dbReference>